<feature type="transmembrane region" description="Helical" evidence="1">
    <location>
        <begin position="56"/>
        <end position="73"/>
    </location>
</feature>
<evidence type="ECO:0000313" key="3">
    <source>
        <dbReference type="EMBL" id="SEG69202.1"/>
    </source>
</evidence>
<gene>
    <name evidence="3" type="ORF">SAMN05421819_4324</name>
</gene>
<feature type="transmembrane region" description="Helical" evidence="1">
    <location>
        <begin position="199"/>
        <end position="220"/>
    </location>
</feature>
<keyword evidence="4" id="KW-1185">Reference proteome</keyword>
<keyword evidence="1" id="KW-1133">Transmembrane helix</keyword>
<sequence>MNPIIDPAYRSSRIFSSLGAATLLICLYILSVSRALTLITSHLPSSWLRSSWRQGYVSHVVLLLVALAFMAILKPYFGGSFGLRVPQPGRSFIWPALWIGASFGMLMLCVDYYSNLIHRTAPPGPFAINPGNVIPWLLMQGLVVGITEEAVFRGLFLGYLLSRVSYRIRFGGFQVSVAGILIAVVFSLAHAGAFWHTSLFAAIGQQIYAIAIGIFCAYLFEQSDSLLAPAIAHSAGDFVEWSCCFAMTALWHK</sequence>
<dbReference type="InterPro" id="IPR003675">
    <property type="entry name" value="Rce1/LyrA-like_dom"/>
</dbReference>
<protein>
    <recommendedName>
        <fullName evidence="2">CAAX prenyl protease 2/Lysostaphin resistance protein A-like domain-containing protein</fullName>
    </recommendedName>
</protein>
<evidence type="ECO:0000313" key="4">
    <source>
        <dbReference type="Proteomes" id="UP000236728"/>
    </source>
</evidence>
<feature type="transmembrane region" description="Helical" evidence="1">
    <location>
        <begin position="173"/>
        <end position="193"/>
    </location>
</feature>
<accession>A0A1H6C8G9</accession>
<evidence type="ECO:0000256" key="1">
    <source>
        <dbReference type="SAM" id="Phobius"/>
    </source>
</evidence>
<dbReference type="Proteomes" id="UP000236728">
    <property type="component" value="Unassembled WGS sequence"/>
</dbReference>
<dbReference type="AlphaFoldDB" id="A0A1H6C8G9"/>
<dbReference type="OrthoDB" id="1434800at2"/>
<dbReference type="Pfam" id="PF02517">
    <property type="entry name" value="Rce1-like"/>
    <property type="match status" value="1"/>
</dbReference>
<dbReference type="EMBL" id="FNVA01000009">
    <property type="protein sequence ID" value="SEG69202.1"/>
    <property type="molecule type" value="Genomic_DNA"/>
</dbReference>
<feature type="transmembrane region" description="Helical" evidence="1">
    <location>
        <begin position="12"/>
        <end position="36"/>
    </location>
</feature>
<name>A0A1H6C8G9_9BACT</name>
<dbReference type="RefSeq" id="WP_160115274.1">
    <property type="nucleotide sequence ID" value="NZ_FNVA01000009.1"/>
</dbReference>
<dbReference type="GO" id="GO:0080120">
    <property type="term" value="P:CAAX-box protein maturation"/>
    <property type="evidence" value="ECO:0007669"/>
    <property type="project" value="UniProtKB-ARBA"/>
</dbReference>
<organism evidence="3 4">
    <name type="scientific">Bryocella elongata</name>
    <dbReference type="NCBI Taxonomy" id="863522"/>
    <lineage>
        <taxon>Bacteria</taxon>
        <taxon>Pseudomonadati</taxon>
        <taxon>Acidobacteriota</taxon>
        <taxon>Terriglobia</taxon>
        <taxon>Terriglobales</taxon>
        <taxon>Acidobacteriaceae</taxon>
        <taxon>Bryocella</taxon>
    </lineage>
</organism>
<keyword evidence="1" id="KW-0472">Membrane</keyword>
<proteinExistence type="predicted"/>
<feature type="domain" description="CAAX prenyl protease 2/Lysostaphin resistance protein A-like" evidence="2">
    <location>
        <begin position="132"/>
        <end position="238"/>
    </location>
</feature>
<feature type="transmembrane region" description="Helical" evidence="1">
    <location>
        <begin position="93"/>
        <end position="113"/>
    </location>
</feature>
<evidence type="ECO:0000259" key="2">
    <source>
        <dbReference type="Pfam" id="PF02517"/>
    </source>
</evidence>
<keyword evidence="1" id="KW-0812">Transmembrane</keyword>
<reference evidence="3 4" key="1">
    <citation type="submission" date="2016-10" db="EMBL/GenBank/DDBJ databases">
        <authorList>
            <person name="de Groot N.N."/>
        </authorList>
    </citation>
    <scope>NUCLEOTIDE SEQUENCE [LARGE SCALE GENOMIC DNA]</scope>
    <source>
        <strain evidence="3 4">DSM 22489</strain>
    </source>
</reference>
<dbReference type="GO" id="GO:0004175">
    <property type="term" value="F:endopeptidase activity"/>
    <property type="evidence" value="ECO:0007669"/>
    <property type="project" value="UniProtKB-ARBA"/>
</dbReference>